<evidence type="ECO:0000256" key="4">
    <source>
        <dbReference type="ARBA" id="ARBA00022692"/>
    </source>
</evidence>
<feature type="transmembrane region" description="Helical" evidence="8">
    <location>
        <begin position="29"/>
        <end position="47"/>
    </location>
</feature>
<feature type="transmembrane region" description="Helical" evidence="8">
    <location>
        <begin position="53"/>
        <end position="74"/>
    </location>
</feature>
<evidence type="ECO:0000313" key="10">
    <source>
        <dbReference type="EMBL" id="TDN79935.1"/>
    </source>
</evidence>
<keyword evidence="4 8" id="KW-0812">Transmembrane</keyword>
<comment type="subcellular location">
    <subcellularLocation>
        <location evidence="1">Cell membrane</location>
        <topology evidence="1">Multi-pass membrane protein</topology>
    </subcellularLocation>
</comment>
<dbReference type="InterPro" id="IPR036259">
    <property type="entry name" value="MFS_trans_sf"/>
</dbReference>
<dbReference type="CDD" id="cd06173">
    <property type="entry name" value="MFS_MefA_like"/>
    <property type="match status" value="1"/>
</dbReference>
<dbReference type="EMBL" id="SNWD01000011">
    <property type="protein sequence ID" value="TDN79935.1"/>
    <property type="molecule type" value="Genomic_DNA"/>
</dbReference>
<dbReference type="GO" id="GO:0022857">
    <property type="term" value="F:transmembrane transporter activity"/>
    <property type="evidence" value="ECO:0007669"/>
    <property type="project" value="InterPro"/>
</dbReference>
<evidence type="ECO:0000259" key="9">
    <source>
        <dbReference type="PROSITE" id="PS50850"/>
    </source>
</evidence>
<reference evidence="10 11" key="1">
    <citation type="submission" date="2019-03" db="EMBL/GenBank/DDBJ databases">
        <title>Genomic Encyclopedia of Type Strains, Phase IV (KMG-IV): sequencing the most valuable type-strain genomes for metagenomic binning, comparative biology and taxonomic classification.</title>
        <authorList>
            <person name="Goeker M."/>
        </authorList>
    </citation>
    <scope>NUCLEOTIDE SEQUENCE [LARGE SCALE GENOMIC DNA]</scope>
    <source>
        <strain evidence="10 11">DSM 25059</strain>
    </source>
</reference>
<feature type="transmembrane region" description="Helical" evidence="8">
    <location>
        <begin position="265"/>
        <end position="282"/>
    </location>
</feature>
<feature type="transmembrane region" description="Helical" evidence="8">
    <location>
        <begin position="349"/>
        <end position="372"/>
    </location>
</feature>
<keyword evidence="3" id="KW-1003">Cell membrane</keyword>
<dbReference type="Pfam" id="PF05977">
    <property type="entry name" value="MFS_3"/>
    <property type="match status" value="1"/>
</dbReference>
<accession>A0A4R6FHI4</accession>
<feature type="transmembrane region" description="Helical" evidence="8">
    <location>
        <begin position="232"/>
        <end position="253"/>
    </location>
</feature>
<dbReference type="Proteomes" id="UP000295493">
    <property type="component" value="Unassembled WGS sequence"/>
</dbReference>
<proteinExistence type="predicted"/>
<evidence type="ECO:0000256" key="2">
    <source>
        <dbReference type="ARBA" id="ARBA00022448"/>
    </source>
</evidence>
<organism evidence="10 11">
    <name type="scientific">Stakelama pacifica</name>
    <dbReference type="NCBI Taxonomy" id="517720"/>
    <lineage>
        <taxon>Bacteria</taxon>
        <taxon>Pseudomonadati</taxon>
        <taxon>Pseudomonadota</taxon>
        <taxon>Alphaproteobacteria</taxon>
        <taxon>Sphingomonadales</taxon>
        <taxon>Sphingomonadaceae</taxon>
        <taxon>Stakelama</taxon>
    </lineage>
</organism>
<gene>
    <name evidence="10" type="ORF">EV664_11192</name>
</gene>
<dbReference type="PANTHER" id="PTHR23513">
    <property type="entry name" value="INTEGRAL MEMBRANE EFFLUX PROTEIN-RELATED"/>
    <property type="match status" value="1"/>
</dbReference>
<dbReference type="AlphaFoldDB" id="A0A4R6FHI4"/>
<evidence type="ECO:0000256" key="8">
    <source>
        <dbReference type="SAM" id="Phobius"/>
    </source>
</evidence>
<dbReference type="OrthoDB" id="9809918at2"/>
<dbReference type="RefSeq" id="WP_133496444.1">
    <property type="nucleotide sequence ID" value="NZ_BMLU01000011.1"/>
</dbReference>
<evidence type="ECO:0000256" key="6">
    <source>
        <dbReference type="ARBA" id="ARBA00023136"/>
    </source>
</evidence>
<dbReference type="PANTHER" id="PTHR23513:SF11">
    <property type="entry name" value="STAPHYLOFERRIN A TRANSPORTER"/>
    <property type="match status" value="1"/>
</dbReference>
<evidence type="ECO:0000256" key="3">
    <source>
        <dbReference type="ARBA" id="ARBA00022475"/>
    </source>
</evidence>
<evidence type="ECO:0000313" key="11">
    <source>
        <dbReference type="Proteomes" id="UP000295493"/>
    </source>
</evidence>
<protein>
    <submittedName>
        <fullName evidence="10">Putative MFS family arabinose efflux permease</fullName>
    </submittedName>
</protein>
<feature type="domain" description="Major facilitator superfamily (MFS) profile" evidence="9">
    <location>
        <begin position="20"/>
        <end position="407"/>
    </location>
</feature>
<evidence type="ECO:0000256" key="1">
    <source>
        <dbReference type="ARBA" id="ARBA00004651"/>
    </source>
</evidence>
<dbReference type="PROSITE" id="PS50850">
    <property type="entry name" value="MFS"/>
    <property type="match status" value="1"/>
</dbReference>
<dbReference type="SUPFAM" id="SSF103473">
    <property type="entry name" value="MFS general substrate transporter"/>
    <property type="match status" value="1"/>
</dbReference>
<keyword evidence="6 8" id="KW-0472">Membrane</keyword>
<feature type="transmembrane region" description="Helical" evidence="8">
    <location>
        <begin position="378"/>
        <end position="401"/>
    </location>
</feature>
<comment type="caution">
    <text evidence="10">The sequence shown here is derived from an EMBL/GenBank/DDBJ whole genome shotgun (WGS) entry which is preliminary data.</text>
</comment>
<feature type="transmembrane region" description="Helical" evidence="8">
    <location>
        <begin position="318"/>
        <end position="337"/>
    </location>
</feature>
<evidence type="ECO:0000256" key="5">
    <source>
        <dbReference type="ARBA" id="ARBA00022989"/>
    </source>
</evidence>
<feature type="region of interest" description="Disordered" evidence="7">
    <location>
        <begin position="528"/>
        <end position="556"/>
    </location>
</feature>
<dbReference type="InterPro" id="IPR020846">
    <property type="entry name" value="MFS_dom"/>
</dbReference>
<name>A0A4R6FHI4_9SPHN</name>
<sequence length="556" mass="59377">MEDRQAGGSAIPASPFGVPIYRMIWGANLLSNFGTLIQSIGASWMMVSLSGSATLVALVQASTTLPVMMLALVSGAVADNFDRRKIMLAAQTLMLCAASALAICGLLGVLTPWMLLAFTFLIGCGTALNGPAWQASVGEMVPKPLLSSAIAYNSMSFNIARSVGPALGGVIVAAAGAASAFLVNALSYVGLIAVLLGWKREVPENHLPRERLGSAVGAGVRYVLMSPALKTIMVRAGVFGLFSSAISSLMPLVARDLVKGGPLTYGLLLGAFGLGAVAAAVNISRIRTNFSTELIVRSASLAFLIGAVGAGLSRSILLTMPALALAGGGWVLALSTFNASIQLGSPRWVVARAVSLYQLVTFGGMAAGSWLFGSLADARGVSAALIIAGLLQLIVFAIGLLRRLPDMGGDNLDPLNRWREPETSVPVEARSGPVVITIEYRVPRENWQAFMDVMAERRRIRIRDGARRWRLLQDLNDETLWIERYQAPTWLDYVRYNERRTHADIANSEALHALHVEDEAPVVRRKIERHPGSPYPGTMDPADEVTPSMIDPARYT</sequence>
<keyword evidence="2" id="KW-0813">Transport</keyword>
<keyword evidence="5 8" id="KW-1133">Transmembrane helix</keyword>
<evidence type="ECO:0000256" key="7">
    <source>
        <dbReference type="SAM" id="MobiDB-lite"/>
    </source>
</evidence>
<dbReference type="InterPro" id="IPR010290">
    <property type="entry name" value="TM_effector"/>
</dbReference>
<dbReference type="Gene3D" id="1.20.1250.20">
    <property type="entry name" value="MFS general substrate transporter like domains"/>
    <property type="match status" value="1"/>
</dbReference>
<keyword evidence="11" id="KW-1185">Reference proteome</keyword>
<feature type="transmembrane region" description="Helical" evidence="8">
    <location>
        <begin position="294"/>
        <end position="312"/>
    </location>
</feature>
<dbReference type="GO" id="GO:0005886">
    <property type="term" value="C:plasma membrane"/>
    <property type="evidence" value="ECO:0007669"/>
    <property type="project" value="UniProtKB-SubCell"/>
</dbReference>
<feature type="transmembrane region" description="Helical" evidence="8">
    <location>
        <begin position="170"/>
        <end position="198"/>
    </location>
</feature>